<keyword evidence="1" id="KW-0812">Transmembrane</keyword>
<name>A0ABD5R5Z5_9EURY</name>
<feature type="transmembrane region" description="Helical" evidence="1">
    <location>
        <begin position="6"/>
        <end position="23"/>
    </location>
</feature>
<evidence type="ECO:0000256" key="1">
    <source>
        <dbReference type="SAM" id="Phobius"/>
    </source>
</evidence>
<comment type="caution">
    <text evidence="2">The sequence shown here is derived from an EMBL/GenBank/DDBJ whole genome shotgun (WGS) entry which is preliminary data.</text>
</comment>
<accession>A0ABD5R5Z5</accession>
<sequence>MATLLDFIVALLTSIGDLVVIFLRDVALRGDPLALLVFLVGAGLTTAAVVGFGLLVVGALADGVGITPPSPGRTPSRRDR</sequence>
<keyword evidence="1" id="KW-1133">Transmembrane helix</keyword>
<reference evidence="2 3" key="1">
    <citation type="journal article" date="2019" name="Int. J. Syst. Evol. Microbiol.">
        <title>The Global Catalogue of Microorganisms (GCM) 10K type strain sequencing project: providing services to taxonomists for standard genome sequencing and annotation.</title>
        <authorList>
            <consortium name="The Broad Institute Genomics Platform"/>
            <consortium name="The Broad Institute Genome Sequencing Center for Infectious Disease"/>
            <person name="Wu L."/>
            <person name="Ma J."/>
        </authorList>
    </citation>
    <scope>NUCLEOTIDE SEQUENCE [LARGE SCALE GENOMIC DNA]</scope>
    <source>
        <strain evidence="2 3">CGMCC 1.12237</strain>
    </source>
</reference>
<dbReference type="Pfam" id="PF26067">
    <property type="entry name" value="DUF8024"/>
    <property type="match status" value="1"/>
</dbReference>
<dbReference type="EMBL" id="JBHSKX010000001">
    <property type="protein sequence ID" value="MFC5365428.1"/>
    <property type="molecule type" value="Genomic_DNA"/>
</dbReference>
<dbReference type="Proteomes" id="UP001596201">
    <property type="component" value="Unassembled WGS sequence"/>
</dbReference>
<keyword evidence="1" id="KW-0472">Membrane</keyword>
<proteinExistence type="predicted"/>
<evidence type="ECO:0000313" key="3">
    <source>
        <dbReference type="Proteomes" id="UP001596201"/>
    </source>
</evidence>
<keyword evidence="3" id="KW-1185">Reference proteome</keyword>
<dbReference type="RefSeq" id="WP_227229278.1">
    <property type="nucleotide sequence ID" value="NZ_JAJCVJ010000001.1"/>
</dbReference>
<dbReference type="InterPro" id="IPR058337">
    <property type="entry name" value="DUF8024"/>
</dbReference>
<dbReference type="AlphaFoldDB" id="A0ABD5R5Z5"/>
<evidence type="ECO:0000313" key="2">
    <source>
        <dbReference type="EMBL" id="MFC5365428.1"/>
    </source>
</evidence>
<gene>
    <name evidence="2" type="ORF">ACFPJ5_00640</name>
</gene>
<feature type="transmembrane region" description="Helical" evidence="1">
    <location>
        <begin position="35"/>
        <end position="61"/>
    </location>
</feature>
<organism evidence="2 3">
    <name type="scientific">Salinirubrum litoreum</name>
    <dbReference type="NCBI Taxonomy" id="1126234"/>
    <lineage>
        <taxon>Archaea</taxon>
        <taxon>Methanobacteriati</taxon>
        <taxon>Methanobacteriota</taxon>
        <taxon>Stenosarchaea group</taxon>
        <taxon>Halobacteria</taxon>
        <taxon>Halobacteriales</taxon>
        <taxon>Haloferacaceae</taxon>
        <taxon>Salinirubrum</taxon>
    </lineage>
</organism>
<protein>
    <submittedName>
        <fullName evidence="2">Uncharacterized protein</fullName>
    </submittedName>
</protein>